<gene>
    <name evidence="2" type="ORF">EPI10_023803</name>
</gene>
<accession>A0A5B6VX70</accession>
<organism evidence="2 3">
    <name type="scientific">Gossypium australe</name>
    <dbReference type="NCBI Taxonomy" id="47621"/>
    <lineage>
        <taxon>Eukaryota</taxon>
        <taxon>Viridiplantae</taxon>
        <taxon>Streptophyta</taxon>
        <taxon>Embryophyta</taxon>
        <taxon>Tracheophyta</taxon>
        <taxon>Spermatophyta</taxon>
        <taxon>Magnoliopsida</taxon>
        <taxon>eudicotyledons</taxon>
        <taxon>Gunneridae</taxon>
        <taxon>Pentapetalae</taxon>
        <taxon>rosids</taxon>
        <taxon>malvids</taxon>
        <taxon>Malvales</taxon>
        <taxon>Malvaceae</taxon>
        <taxon>Malvoideae</taxon>
        <taxon>Gossypium</taxon>
    </lineage>
</organism>
<dbReference type="PANTHER" id="PTHR46148">
    <property type="entry name" value="CHROMO DOMAIN-CONTAINING PROTEIN"/>
    <property type="match status" value="1"/>
</dbReference>
<dbReference type="EMBL" id="SMMG02000005">
    <property type="protein sequence ID" value="KAA3473427.1"/>
    <property type="molecule type" value="Genomic_DNA"/>
</dbReference>
<keyword evidence="3" id="KW-1185">Reference proteome</keyword>
<sequence>MAPYEALYGRKCRTPLYWTELSENKIHGVDLIKETKQKVKVIRDSLKVALARQKSYVDLKRKDIEFKVGDKVFLKVSPWKKILRFGRKGKLSPRFIEPYEIIKCVRPVAYRLLFPSDLEKIHNVFHVSMLRRFRSDPSHVIAPTEVEIQLDLSYNEGLIQILAQEIKESRNKKIALVKLLWHKHRVEEATWEPENVMR</sequence>
<dbReference type="AlphaFoldDB" id="A0A5B6VX70"/>
<proteinExistence type="predicted"/>
<protein>
    <submittedName>
        <fullName evidence="2">Pol protein</fullName>
    </submittedName>
</protein>
<evidence type="ECO:0000259" key="1">
    <source>
        <dbReference type="Pfam" id="PF24626"/>
    </source>
</evidence>
<dbReference type="Proteomes" id="UP000325315">
    <property type="component" value="Unassembled WGS sequence"/>
</dbReference>
<dbReference type="PANTHER" id="PTHR46148:SF44">
    <property type="entry name" value="GAG-POL POLYPROTEIN"/>
    <property type="match status" value="1"/>
</dbReference>
<evidence type="ECO:0000313" key="3">
    <source>
        <dbReference type="Proteomes" id="UP000325315"/>
    </source>
</evidence>
<dbReference type="InterPro" id="IPR056924">
    <property type="entry name" value="SH3_Tf2-1"/>
</dbReference>
<name>A0A5B6VX70_9ROSI</name>
<reference evidence="3" key="1">
    <citation type="journal article" date="2019" name="Plant Biotechnol. J.">
        <title>Genome sequencing of the Australian wild diploid species Gossypium australe highlights disease resistance and delayed gland morphogenesis.</title>
        <authorList>
            <person name="Cai Y."/>
            <person name="Cai X."/>
            <person name="Wang Q."/>
            <person name="Wang P."/>
            <person name="Zhang Y."/>
            <person name="Cai C."/>
            <person name="Xu Y."/>
            <person name="Wang K."/>
            <person name="Zhou Z."/>
            <person name="Wang C."/>
            <person name="Geng S."/>
            <person name="Li B."/>
            <person name="Dong Q."/>
            <person name="Hou Y."/>
            <person name="Wang H."/>
            <person name="Ai P."/>
            <person name="Liu Z."/>
            <person name="Yi F."/>
            <person name="Sun M."/>
            <person name="An G."/>
            <person name="Cheng J."/>
            <person name="Zhang Y."/>
            <person name="Shi Q."/>
            <person name="Xie Y."/>
            <person name="Shi X."/>
            <person name="Chang Y."/>
            <person name="Huang F."/>
            <person name="Chen Y."/>
            <person name="Hong S."/>
            <person name="Mi L."/>
            <person name="Sun Q."/>
            <person name="Zhang L."/>
            <person name="Zhou B."/>
            <person name="Peng R."/>
            <person name="Zhang X."/>
            <person name="Liu F."/>
        </authorList>
    </citation>
    <scope>NUCLEOTIDE SEQUENCE [LARGE SCALE GENOMIC DNA]</scope>
    <source>
        <strain evidence="3">cv. PA1801</strain>
    </source>
</reference>
<feature type="domain" description="Tf2-1-like SH3-like" evidence="1">
    <location>
        <begin position="69"/>
        <end position="133"/>
    </location>
</feature>
<evidence type="ECO:0000313" key="2">
    <source>
        <dbReference type="EMBL" id="KAA3473427.1"/>
    </source>
</evidence>
<comment type="caution">
    <text evidence="2">The sequence shown here is derived from an EMBL/GenBank/DDBJ whole genome shotgun (WGS) entry which is preliminary data.</text>
</comment>
<dbReference type="Pfam" id="PF24626">
    <property type="entry name" value="SH3_Tf2-1"/>
    <property type="match status" value="1"/>
</dbReference>
<dbReference type="OrthoDB" id="992628at2759"/>